<dbReference type="AlphaFoldDB" id="A0A6J4MS62"/>
<protein>
    <submittedName>
        <fullName evidence="1">Uncharacterized protein</fullName>
    </submittedName>
</protein>
<sequence>MARVNLARYGAMIGLLWAAHDLADHVVQTDHQAADKATSWRAMAGHVGGYTAVQCGAIAALSAAARTRLSWPHAVAAVAFSAVSHAFLDRRWPVKRALELTGSPGFARPQTPSVFVDATVDGAAIYSPSGKAPAIGVTRAGPVPLHGPYLADQALHHAALAICAALLAVEAPTERTAL</sequence>
<proteinExistence type="predicted"/>
<reference evidence="1" key="1">
    <citation type="submission" date="2020-02" db="EMBL/GenBank/DDBJ databases">
        <authorList>
            <person name="Meier V. D."/>
        </authorList>
    </citation>
    <scope>NUCLEOTIDE SEQUENCE</scope>
    <source>
        <strain evidence="1">AVDCRST_MAG68</strain>
    </source>
</reference>
<evidence type="ECO:0000313" key="1">
    <source>
        <dbReference type="EMBL" id="CAA9365141.1"/>
    </source>
</evidence>
<accession>A0A6J4MS62</accession>
<dbReference type="EMBL" id="CADCTW010000217">
    <property type="protein sequence ID" value="CAA9365141.1"/>
    <property type="molecule type" value="Genomic_DNA"/>
</dbReference>
<organism evidence="1">
    <name type="scientific">uncultured Gemmatimonadota bacterium</name>
    <dbReference type="NCBI Taxonomy" id="203437"/>
    <lineage>
        <taxon>Bacteria</taxon>
        <taxon>Pseudomonadati</taxon>
        <taxon>Gemmatimonadota</taxon>
        <taxon>environmental samples</taxon>
    </lineage>
</organism>
<gene>
    <name evidence="1" type="ORF">AVDCRST_MAG68-5130</name>
</gene>
<name>A0A6J4MS62_9BACT</name>